<name>A0A1B6GEL0_9HEMI</name>
<dbReference type="Pfam" id="PF16013">
    <property type="entry name" value="DUF4781"/>
    <property type="match status" value="1"/>
</dbReference>
<accession>A0A1B6GEL0</accession>
<keyword evidence="1" id="KW-0472">Membrane</keyword>
<feature type="domain" description="DUF4781" evidence="2">
    <location>
        <begin position="93"/>
        <end position="156"/>
    </location>
</feature>
<sequence>MADDWKLKAAHEQFDIFDTLFVQNTTCTNTGELLKQVDIIKNNHLRWPKITPEPTKKLLAEIVKACDGHGLKNYTFSFTVIVSNEKNGDKLCKMPIFVINNGNKTTFIDLNCSNYQSWNLYLKNNNLPSCEFCFPVDGLYIVGGKLRIDFAKSQVGQLHIWKERLFSFGCFVLVSAIAVVTCVFFKVQGTTIDSIFSNLLLPIAEKFLSDSLPLLKLLKKLLKIVSMIQQGNQSLLLLMNYAFRILIEIRDMYEKEITEAFESVKREMKKSFEYLRKLFKWNSKSEEKAETISLFAKANRTDAIVRMLMSDSKNQLNASINPDSPVNNVREIFENSKTECAFSVSEKDYDDFHPNTRNLLEISKNIANNLKSETLTDQDIFEAFSTMVIDEYNQNVEDYTKTSNALRDRFNLSSTEINDILGIEGDFKGYFWNKAIQSAKELRFGMKMKEKLEEFKLNKKVTLNLLARSNSGDFYVCVGKQVGILISTEDFVNVLSEKEIYVHKNHVINKKGNMYVQSEEYVILLQQSSDTESVTEGFVFIQRKGA</sequence>
<gene>
    <name evidence="3" type="ORF">g.41776</name>
</gene>
<keyword evidence="1" id="KW-0812">Transmembrane</keyword>
<feature type="transmembrane region" description="Helical" evidence="1">
    <location>
        <begin position="165"/>
        <end position="187"/>
    </location>
</feature>
<organism evidence="3">
    <name type="scientific">Cuerna arida</name>
    <dbReference type="NCBI Taxonomy" id="1464854"/>
    <lineage>
        <taxon>Eukaryota</taxon>
        <taxon>Metazoa</taxon>
        <taxon>Ecdysozoa</taxon>
        <taxon>Arthropoda</taxon>
        <taxon>Hexapoda</taxon>
        <taxon>Insecta</taxon>
        <taxon>Pterygota</taxon>
        <taxon>Neoptera</taxon>
        <taxon>Paraneoptera</taxon>
        <taxon>Hemiptera</taxon>
        <taxon>Auchenorrhyncha</taxon>
        <taxon>Membracoidea</taxon>
        <taxon>Cicadellidae</taxon>
        <taxon>Cicadellinae</taxon>
        <taxon>Proconiini</taxon>
        <taxon>Cuerna</taxon>
    </lineage>
</organism>
<proteinExistence type="predicted"/>
<dbReference type="EMBL" id="GECZ01009026">
    <property type="protein sequence ID" value="JAS60743.1"/>
    <property type="molecule type" value="Transcribed_RNA"/>
</dbReference>
<dbReference type="InterPro" id="IPR031962">
    <property type="entry name" value="DUF4781"/>
</dbReference>
<dbReference type="AlphaFoldDB" id="A0A1B6GEL0"/>
<evidence type="ECO:0000256" key="1">
    <source>
        <dbReference type="SAM" id="Phobius"/>
    </source>
</evidence>
<evidence type="ECO:0000313" key="3">
    <source>
        <dbReference type="EMBL" id="JAS60743.1"/>
    </source>
</evidence>
<evidence type="ECO:0000259" key="2">
    <source>
        <dbReference type="Pfam" id="PF16013"/>
    </source>
</evidence>
<keyword evidence="1" id="KW-1133">Transmembrane helix</keyword>
<reference evidence="3" key="1">
    <citation type="submission" date="2015-11" db="EMBL/GenBank/DDBJ databases">
        <title>De novo transcriptome assembly of four potential Pierce s Disease insect vectors from Arizona vineyards.</title>
        <authorList>
            <person name="Tassone E.E."/>
        </authorList>
    </citation>
    <scope>NUCLEOTIDE SEQUENCE</scope>
</reference>
<protein>
    <recommendedName>
        <fullName evidence="2">DUF4781 domain-containing protein</fullName>
    </recommendedName>
</protein>